<evidence type="ECO:0000256" key="4">
    <source>
        <dbReference type="ARBA" id="ARBA00022737"/>
    </source>
</evidence>
<feature type="coiled-coil region" evidence="10">
    <location>
        <begin position="784"/>
        <end position="811"/>
    </location>
</feature>
<dbReference type="FunFam" id="1.20.58.60:FF:000157">
    <property type="entry name" value="Nesprin-1 isoform 1"/>
    <property type="match status" value="1"/>
</dbReference>
<feature type="domain" description="KASH" evidence="13">
    <location>
        <begin position="883"/>
        <end position="942"/>
    </location>
</feature>
<name>A0A671SKL4_9TELE</name>
<dbReference type="Ensembl" id="ENSSANT00000102957.1">
    <property type="protein sequence ID" value="ENSSANP00000096932.1"/>
    <property type="gene ID" value="ENSSANG00000047765.1"/>
</dbReference>
<protein>
    <recommendedName>
        <fullName evidence="13">KASH domain-containing protein</fullName>
    </recommendedName>
</protein>
<keyword evidence="5 12" id="KW-1133">Transmembrane helix</keyword>
<dbReference type="PROSITE" id="PS51049">
    <property type="entry name" value="KASH"/>
    <property type="match status" value="1"/>
</dbReference>
<dbReference type="InterPro" id="IPR002017">
    <property type="entry name" value="Spectrin_repeat"/>
</dbReference>
<keyword evidence="15" id="KW-1185">Reference proteome</keyword>
<evidence type="ECO:0000256" key="8">
    <source>
        <dbReference type="ARBA" id="ARBA00046312"/>
    </source>
</evidence>
<dbReference type="Pfam" id="PF25035">
    <property type="entry name" value="SYNE1"/>
    <property type="match status" value="1"/>
</dbReference>
<dbReference type="InterPro" id="IPR018159">
    <property type="entry name" value="Spectrin/alpha-actinin"/>
</dbReference>
<feature type="compositionally biased region" description="Basic residues" evidence="11">
    <location>
        <begin position="838"/>
        <end position="847"/>
    </location>
</feature>
<evidence type="ECO:0000313" key="14">
    <source>
        <dbReference type="Ensembl" id="ENSSANP00000096932.1"/>
    </source>
</evidence>
<evidence type="ECO:0000256" key="9">
    <source>
        <dbReference type="PROSITE-ProRule" id="PRU00385"/>
    </source>
</evidence>
<evidence type="ECO:0000256" key="3">
    <source>
        <dbReference type="ARBA" id="ARBA00022692"/>
    </source>
</evidence>
<comment type="similarity">
    <text evidence="1">Belongs to the nesprin family.</text>
</comment>
<dbReference type="Gene3D" id="1.20.58.60">
    <property type="match status" value="3"/>
</dbReference>
<evidence type="ECO:0000256" key="10">
    <source>
        <dbReference type="SAM" id="Coils"/>
    </source>
</evidence>
<evidence type="ECO:0000256" key="12">
    <source>
        <dbReference type="SAM" id="Phobius"/>
    </source>
</evidence>
<keyword evidence="7" id="KW-0539">Nucleus</keyword>
<dbReference type="CDD" id="cd00176">
    <property type="entry name" value="SPEC"/>
    <property type="match status" value="3"/>
</dbReference>
<evidence type="ECO:0000256" key="2">
    <source>
        <dbReference type="ARBA" id="ARBA00022553"/>
    </source>
</evidence>
<feature type="coiled-coil region" evidence="10">
    <location>
        <begin position="620"/>
        <end position="689"/>
    </location>
</feature>
<feature type="region of interest" description="Disordered" evidence="11">
    <location>
        <begin position="423"/>
        <end position="442"/>
    </location>
</feature>
<dbReference type="AlphaFoldDB" id="A0A671SKL4"/>
<dbReference type="GO" id="GO:0005640">
    <property type="term" value="C:nuclear outer membrane"/>
    <property type="evidence" value="ECO:0007669"/>
    <property type="project" value="UniProtKB-SubCell"/>
</dbReference>
<sequence length="942" mass="108475">NSLLSKLQALLLQQQTFLEKCETWMEFLVQTEEKLAVEISGNFQSLMEQQRAHEELQRDIEKHSTGVASVLNLCEVLLHDCDACATDAECDSIQQATHSLDRRWRSICAMSMERRLRIEETWRLWQKFLDDYSHFEEWLMLSEKTAALPNSSGVLYTVAKEELKKFETFQRQVHESLTQLELINKRYQRLARENRTDAACNLREMAHNANQRWENLQRRVSSVLRRLKHFICQREEFETARDYILVWLTEMDLQLTNIEHFSECDVQAKIRQLRAFQQEITLNTAKIDHIFQQGEALLEKSEPIDAAVMEEELEELQRYCQEVFGRVERYYKKLIRLPLTDDEHDISYSDREFDLDEPADVSSFPWSERLGDGFLSPLPSSSRSVSLAAPLRAERSGRDTPASVDSIPLEWDHDYNLSRGLESASRALSSEPGDQGEDGYLQGSASALSDVVIPESPEAYLKLTEQTLRSSDAGSLETHIRQLDKVLNTSCFHLQQTENIIRSRTPTGPELDATYMGYMRLLEECRGSIDAVKRVGFELKEEEDKISGFVNPNSSESQTSGVIERWELLQAQALSKEMRMKQNMQQWQQFNSDLNSICSWLDQAEEELEQQRGLDLSTDIQTIELRIKKLKELQKALDKRKAIVLSINLCSAEFVQSDSEEARDLQRQLKEMNNRWERLSSSLDEWRNALQHALLQCQDFHEMSHGLLLWLENIDRRRNEIVPIDHTQDSDTLQEHHKTLLQIRRELLDTQLKVASLQDMSLQLLVHSEGSDCLEAKEKVHVMGNRLKLLLKEVTRDIRELQKTLDISSSQQDLSSWSSADELDTSGSLSPVSGRSTPSRRRSVTHHPHVLLGPSEISVCLSRNAAGSGSSHSDEEEPPSWCKTFLKRVLWAALPLQIFLLLVLVVACLVPTSEDHYSCAQLNHFAHSFHPMLRYTKGPPPM</sequence>
<feature type="region of interest" description="Disordered" evidence="11">
    <location>
        <begin position="818"/>
        <end position="847"/>
    </location>
</feature>
<feature type="topological domain" description="Perinuclear space" evidence="9">
    <location>
        <begin position="913"/>
        <end position="942"/>
    </location>
</feature>
<accession>A0A671SKL4</accession>
<dbReference type="PANTHER" id="PTHR14514">
    <property type="entry name" value="PKA ANCHORING PROTEIN"/>
    <property type="match status" value="1"/>
</dbReference>
<dbReference type="SMART" id="SM01249">
    <property type="entry name" value="KASH"/>
    <property type="match status" value="1"/>
</dbReference>
<evidence type="ECO:0000259" key="13">
    <source>
        <dbReference type="PROSITE" id="PS51049"/>
    </source>
</evidence>
<feature type="topological domain" description="Cytoplasmic" evidence="9">
    <location>
        <begin position="1"/>
        <end position="891"/>
    </location>
</feature>
<keyword evidence="4" id="KW-0677">Repeat</keyword>
<evidence type="ECO:0000256" key="6">
    <source>
        <dbReference type="ARBA" id="ARBA00023136"/>
    </source>
</evidence>
<dbReference type="Pfam" id="PF00435">
    <property type="entry name" value="Spectrin"/>
    <property type="match status" value="4"/>
</dbReference>
<feature type="compositionally biased region" description="Polar residues" evidence="11">
    <location>
        <begin position="825"/>
        <end position="837"/>
    </location>
</feature>
<feature type="transmembrane region" description="Helical" evidence="12">
    <location>
        <begin position="889"/>
        <end position="910"/>
    </location>
</feature>
<evidence type="ECO:0000256" key="11">
    <source>
        <dbReference type="SAM" id="MobiDB-lite"/>
    </source>
</evidence>
<evidence type="ECO:0000256" key="1">
    <source>
        <dbReference type="ARBA" id="ARBA00008619"/>
    </source>
</evidence>
<evidence type="ECO:0000256" key="5">
    <source>
        <dbReference type="ARBA" id="ARBA00022989"/>
    </source>
</evidence>
<dbReference type="SMART" id="SM00150">
    <property type="entry name" value="SPEC"/>
    <property type="match status" value="5"/>
</dbReference>
<evidence type="ECO:0000313" key="15">
    <source>
        <dbReference type="Proteomes" id="UP000472260"/>
    </source>
</evidence>
<dbReference type="Proteomes" id="UP000472260">
    <property type="component" value="Unassembled WGS sequence"/>
</dbReference>
<dbReference type="InterPro" id="IPR012315">
    <property type="entry name" value="KASH"/>
</dbReference>
<reference evidence="14" key="1">
    <citation type="submission" date="2025-08" db="UniProtKB">
        <authorList>
            <consortium name="Ensembl"/>
        </authorList>
    </citation>
    <scope>IDENTIFICATION</scope>
</reference>
<organism evidence="14 15">
    <name type="scientific">Sinocyclocheilus anshuiensis</name>
    <dbReference type="NCBI Taxonomy" id="1608454"/>
    <lineage>
        <taxon>Eukaryota</taxon>
        <taxon>Metazoa</taxon>
        <taxon>Chordata</taxon>
        <taxon>Craniata</taxon>
        <taxon>Vertebrata</taxon>
        <taxon>Euteleostomi</taxon>
        <taxon>Actinopterygii</taxon>
        <taxon>Neopterygii</taxon>
        <taxon>Teleostei</taxon>
        <taxon>Ostariophysi</taxon>
        <taxon>Cypriniformes</taxon>
        <taxon>Cyprinidae</taxon>
        <taxon>Cyprininae</taxon>
        <taxon>Sinocyclocheilus</taxon>
    </lineage>
</organism>
<keyword evidence="3 9" id="KW-0812">Transmembrane</keyword>
<dbReference type="InterPro" id="IPR056887">
    <property type="entry name" value="SYNE1/2_dom"/>
</dbReference>
<comment type="subcellular location">
    <subcellularLocation>
        <location evidence="8">Nucleus outer membrane</location>
        <topology evidence="8">Single-pass type IV membrane protein</topology>
    </subcellularLocation>
</comment>
<keyword evidence="2" id="KW-0597">Phosphoprotein</keyword>
<dbReference type="FunFam" id="1.20.58.60:FF:000126">
    <property type="entry name" value="Spectrin repeat containing, nuclear envelope 1a"/>
    <property type="match status" value="1"/>
</dbReference>
<dbReference type="SUPFAM" id="SSF46966">
    <property type="entry name" value="Spectrin repeat"/>
    <property type="match status" value="4"/>
</dbReference>
<evidence type="ECO:0000256" key="7">
    <source>
        <dbReference type="ARBA" id="ARBA00023242"/>
    </source>
</evidence>
<keyword evidence="10" id="KW-0175">Coiled coil</keyword>
<proteinExistence type="inferred from homology"/>
<dbReference type="PANTHER" id="PTHR14514:SF3">
    <property type="entry name" value="NESPRIN-1"/>
    <property type="match status" value="1"/>
</dbReference>
<keyword evidence="6 9" id="KW-0472">Membrane</keyword>
<dbReference type="Pfam" id="PF10541">
    <property type="entry name" value="KASH"/>
    <property type="match status" value="1"/>
</dbReference>
<reference evidence="14" key="2">
    <citation type="submission" date="2025-09" db="UniProtKB">
        <authorList>
            <consortium name="Ensembl"/>
        </authorList>
    </citation>
    <scope>IDENTIFICATION</scope>
</reference>